<dbReference type="Proteomes" id="UP000062963">
    <property type="component" value="Plasmid pSKU205"/>
</dbReference>
<gene>
    <name evidence="2" type="ORF">SKUN_001750</name>
</gene>
<evidence type="ECO:0000313" key="2">
    <source>
        <dbReference type="EMBL" id="ALA98601.1"/>
    </source>
</evidence>
<keyword evidence="3" id="KW-1185">Reference proteome</keyword>
<sequence>MKKSGEDPLFKLIKTNQYYKLLNESIKIIKSLIGKKYIIIFYELDRCTTLKMIEFLSIIKNILFNLNNCFLLLVIIQIE</sequence>
<keyword evidence="1" id="KW-1133">Transmembrane helix</keyword>
<evidence type="ECO:0000256" key="1">
    <source>
        <dbReference type="SAM" id="Phobius"/>
    </source>
</evidence>
<organism evidence="2 3">
    <name type="scientific">Spiroplasma kunkelii CR2-3x</name>
    <dbReference type="NCBI Taxonomy" id="273035"/>
    <lineage>
        <taxon>Bacteria</taxon>
        <taxon>Bacillati</taxon>
        <taxon>Mycoplasmatota</taxon>
        <taxon>Mollicutes</taxon>
        <taxon>Entomoplasmatales</taxon>
        <taxon>Spiroplasmataceae</taxon>
        <taxon>Spiroplasma</taxon>
    </lineage>
</organism>
<name>A0A0K2JK04_SPIKU</name>
<reference evidence="2 3" key="1">
    <citation type="journal article" date="2015" name="Genome Announc.">
        <title>Complete Genome Sequence of Spiroplasma kunkelii Strain CR2-3x, Causal Agent of Corn Stunt Disease in Zea mays L.</title>
        <authorList>
            <person name="Davis R.E."/>
            <person name="Shao J."/>
            <person name="Dally E.L."/>
            <person name="Zhao Y."/>
            <person name="Gasparich G.E."/>
            <person name="Gaynor B.J."/>
            <person name="Athey J.C."/>
            <person name="Harrison N.A."/>
            <person name="Donofrio N."/>
        </authorList>
    </citation>
    <scope>NUCLEOTIDE SEQUENCE [LARGE SCALE GENOMIC DNA]</scope>
    <source>
        <strain evidence="2 3">CR2-3x</strain>
        <plasmid evidence="2">pSKU205</plasmid>
    </source>
</reference>
<dbReference type="AlphaFoldDB" id="A0A0K2JK04"/>
<dbReference type="KEGG" id="skn:SKUN_001750"/>
<geneLocation type="plasmid" evidence="2 3">
    <name>pSKU205</name>
</geneLocation>
<proteinExistence type="predicted"/>
<keyword evidence="1" id="KW-0472">Membrane</keyword>
<keyword evidence="1" id="KW-0812">Transmembrane</keyword>
<feature type="transmembrane region" description="Helical" evidence="1">
    <location>
        <begin position="58"/>
        <end position="78"/>
    </location>
</feature>
<protein>
    <submittedName>
        <fullName evidence="2">Uncharacterized protein</fullName>
    </submittedName>
</protein>
<keyword evidence="2" id="KW-0614">Plasmid</keyword>
<dbReference type="EMBL" id="CP012424">
    <property type="protein sequence ID" value="ALA98601.1"/>
    <property type="molecule type" value="Genomic_DNA"/>
</dbReference>
<accession>A0A0K2JK04</accession>
<evidence type="ECO:0000313" key="3">
    <source>
        <dbReference type="Proteomes" id="UP000062963"/>
    </source>
</evidence>